<protein>
    <submittedName>
        <fullName evidence="1">Uncharacterized protein</fullName>
    </submittedName>
</protein>
<organism evidence="1">
    <name type="scientific">bioreactor metagenome</name>
    <dbReference type="NCBI Taxonomy" id="1076179"/>
    <lineage>
        <taxon>unclassified sequences</taxon>
        <taxon>metagenomes</taxon>
        <taxon>ecological metagenomes</taxon>
    </lineage>
</organism>
<accession>A0A645I3A3</accession>
<sequence>MLRPGDQCLDHRDVPVVDMGVGDDMDELADSQAADLRHQVDKHGVLRDVPGIGDEHVLRALVEDGAEPVVDDIERHAVGARVEVHLMQVGVVVDVGHDAPALGIVAQVKQHTVHLVEEALAVDVLDAELVAVGLADRAVGASPAVPDAAAQVGDAV</sequence>
<proteinExistence type="predicted"/>
<name>A0A645I3A3_9ZZZZ</name>
<dbReference type="EMBL" id="VSSQ01105890">
    <property type="protein sequence ID" value="MPN45761.1"/>
    <property type="molecule type" value="Genomic_DNA"/>
</dbReference>
<dbReference type="AlphaFoldDB" id="A0A645I3A3"/>
<comment type="caution">
    <text evidence="1">The sequence shown here is derived from an EMBL/GenBank/DDBJ whole genome shotgun (WGS) entry which is preliminary data.</text>
</comment>
<evidence type="ECO:0000313" key="1">
    <source>
        <dbReference type="EMBL" id="MPN45761.1"/>
    </source>
</evidence>
<gene>
    <name evidence="1" type="ORF">SDC9_193332</name>
</gene>
<reference evidence="1" key="1">
    <citation type="submission" date="2019-08" db="EMBL/GenBank/DDBJ databases">
        <authorList>
            <person name="Kucharzyk K."/>
            <person name="Murdoch R.W."/>
            <person name="Higgins S."/>
            <person name="Loffler F."/>
        </authorList>
    </citation>
    <scope>NUCLEOTIDE SEQUENCE</scope>
</reference>